<dbReference type="Proteomes" id="UP000235965">
    <property type="component" value="Unassembled WGS sequence"/>
</dbReference>
<dbReference type="EMBL" id="NEVH01004944">
    <property type="protein sequence ID" value="PNF39349.1"/>
    <property type="molecule type" value="Genomic_DNA"/>
</dbReference>
<evidence type="ECO:0000313" key="1">
    <source>
        <dbReference type="EMBL" id="PNF39349.1"/>
    </source>
</evidence>
<name>A0A2J7REU1_9NEOP</name>
<keyword evidence="2" id="KW-1185">Reference proteome</keyword>
<evidence type="ECO:0000313" key="2">
    <source>
        <dbReference type="Proteomes" id="UP000235965"/>
    </source>
</evidence>
<sequence>MRKSEAKLQESEGRDGIGMDDYKAAAFPTLPRKNLISKKTNLHKNSLLVFKVEHQKIVTMAWIHIAAQIYRLVGITGYKSAIILHEKWNCSYSTCRKLKFCFVKNSPLTANLNPVEEFYLVEYNAMYFAGS</sequence>
<gene>
    <name evidence="1" type="ORF">B7P43_G01520</name>
</gene>
<comment type="caution">
    <text evidence="1">The sequence shown here is derived from an EMBL/GenBank/DDBJ whole genome shotgun (WGS) entry which is preliminary data.</text>
</comment>
<proteinExistence type="predicted"/>
<protein>
    <submittedName>
        <fullName evidence="1">Uncharacterized protein</fullName>
    </submittedName>
</protein>
<reference evidence="1 2" key="1">
    <citation type="submission" date="2017-12" db="EMBL/GenBank/DDBJ databases">
        <title>Hemimetabolous genomes reveal molecular basis of termite eusociality.</title>
        <authorList>
            <person name="Harrison M.C."/>
            <person name="Jongepier E."/>
            <person name="Robertson H.M."/>
            <person name="Arning N."/>
            <person name="Bitard-Feildel T."/>
            <person name="Chao H."/>
            <person name="Childers C.P."/>
            <person name="Dinh H."/>
            <person name="Doddapaneni H."/>
            <person name="Dugan S."/>
            <person name="Gowin J."/>
            <person name="Greiner C."/>
            <person name="Han Y."/>
            <person name="Hu H."/>
            <person name="Hughes D.S.T."/>
            <person name="Huylmans A.-K."/>
            <person name="Kemena C."/>
            <person name="Kremer L.P.M."/>
            <person name="Lee S.L."/>
            <person name="Lopez-Ezquerra A."/>
            <person name="Mallet L."/>
            <person name="Monroy-Kuhn J.M."/>
            <person name="Moser A."/>
            <person name="Murali S.C."/>
            <person name="Muzny D.M."/>
            <person name="Otani S."/>
            <person name="Piulachs M.-D."/>
            <person name="Poelchau M."/>
            <person name="Qu J."/>
            <person name="Schaub F."/>
            <person name="Wada-Katsumata A."/>
            <person name="Worley K.C."/>
            <person name="Xie Q."/>
            <person name="Ylla G."/>
            <person name="Poulsen M."/>
            <person name="Gibbs R.A."/>
            <person name="Schal C."/>
            <person name="Richards S."/>
            <person name="Belles X."/>
            <person name="Korb J."/>
            <person name="Bornberg-Bauer E."/>
        </authorList>
    </citation>
    <scope>NUCLEOTIDE SEQUENCE [LARGE SCALE GENOMIC DNA]</scope>
    <source>
        <tissue evidence="1">Whole body</tissue>
    </source>
</reference>
<dbReference type="InParanoid" id="A0A2J7REU1"/>
<dbReference type="AlphaFoldDB" id="A0A2J7REU1"/>
<accession>A0A2J7REU1</accession>
<organism evidence="1 2">
    <name type="scientific">Cryptotermes secundus</name>
    <dbReference type="NCBI Taxonomy" id="105785"/>
    <lineage>
        <taxon>Eukaryota</taxon>
        <taxon>Metazoa</taxon>
        <taxon>Ecdysozoa</taxon>
        <taxon>Arthropoda</taxon>
        <taxon>Hexapoda</taxon>
        <taxon>Insecta</taxon>
        <taxon>Pterygota</taxon>
        <taxon>Neoptera</taxon>
        <taxon>Polyneoptera</taxon>
        <taxon>Dictyoptera</taxon>
        <taxon>Blattodea</taxon>
        <taxon>Blattoidea</taxon>
        <taxon>Termitoidae</taxon>
        <taxon>Kalotermitidae</taxon>
        <taxon>Cryptotermitinae</taxon>
        <taxon>Cryptotermes</taxon>
    </lineage>
</organism>